<evidence type="ECO:0000313" key="2">
    <source>
        <dbReference type="Proteomes" id="UP000299102"/>
    </source>
</evidence>
<protein>
    <submittedName>
        <fullName evidence="1">Uncharacterized protein</fullName>
    </submittedName>
</protein>
<name>A0A4C1XIS7_EUMVA</name>
<dbReference type="EMBL" id="BGZK01000867">
    <property type="protein sequence ID" value="GBP63328.1"/>
    <property type="molecule type" value="Genomic_DNA"/>
</dbReference>
<dbReference type="Proteomes" id="UP000299102">
    <property type="component" value="Unassembled WGS sequence"/>
</dbReference>
<proteinExistence type="predicted"/>
<gene>
    <name evidence="1" type="ORF">EVAR_41916_1</name>
</gene>
<dbReference type="AlphaFoldDB" id="A0A4C1XIS7"/>
<reference evidence="1 2" key="1">
    <citation type="journal article" date="2019" name="Commun. Biol.">
        <title>The bagworm genome reveals a unique fibroin gene that provides high tensile strength.</title>
        <authorList>
            <person name="Kono N."/>
            <person name="Nakamura H."/>
            <person name="Ohtoshi R."/>
            <person name="Tomita M."/>
            <person name="Numata K."/>
            <person name="Arakawa K."/>
        </authorList>
    </citation>
    <scope>NUCLEOTIDE SEQUENCE [LARGE SCALE GENOMIC DNA]</scope>
</reference>
<sequence>MLRPPALCYQSRRVALSYLRCTAAAGSELALKARALVGIRVRHMSPPPNDRTCAYSMAEHLIGFCLNLSKLSPQTLSNGRGNLGRARARVSFSVLTDRWRGSNAQLGGTNFVVTNQPLATYRCAYLMAVSSLLNVRKERECCDAHRKGEAVKIAFAIERNSFAIERNSL</sequence>
<accession>A0A4C1XIS7</accession>
<keyword evidence="2" id="KW-1185">Reference proteome</keyword>
<organism evidence="1 2">
    <name type="scientific">Eumeta variegata</name>
    <name type="common">Bagworm moth</name>
    <name type="synonym">Eumeta japonica</name>
    <dbReference type="NCBI Taxonomy" id="151549"/>
    <lineage>
        <taxon>Eukaryota</taxon>
        <taxon>Metazoa</taxon>
        <taxon>Ecdysozoa</taxon>
        <taxon>Arthropoda</taxon>
        <taxon>Hexapoda</taxon>
        <taxon>Insecta</taxon>
        <taxon>Pterygota</taxon>
        <taxon>Neoptera</taxon>
        <taxon>Endopterygota</taxon>
        <taxon>Lepidoptera</taxon>
        <taxon>Glossata</taxon>
        <taxon>Ditrysia</taxon>
        <taxon>Tineoidea</taxon>
        <taxon>Psychidae</taxon>
        <taxon>Oiketicinae</taxon>
        <taxon>Eumeta</taxon>
    </lineage>
</organism>
<comment type="caution">
    <text evidence="1">The sequence shown here is derived from an EMBL/GenBank/DDBJ whole genome shotgun (WGS) entry which is preliminary data.</text>
</comment>
<evidence type="ECO:0000313" key="1">
    <source>
        <dbReference type="EMBL" id="GBP63328.1"/>
    </source>
</evidence>